<evidence type="ECO:0000313" key="2">
    <source>
        <dbReference type="EnsemblMetazoa" id="ASIC007377-PA"/>
    </source>
</evidence>
<dbReference type="Proteomes" id="UP000030765">
    <property type="component" value="Unassembled WGS sequence"/>
</dbReference>
<reference evidence="1 3" key="1">
    <citation type="journal article" date="2014" name="BMC Genomics">
        <title>Genome sequence of Anopheles sinensis provides insight into genetics basis of mosquito competence for malaria parasites.</title>
        <authorList>
            <person name="Zhou D."/>
            <person name="Zhang D."/>
            <person name="Ding G."/>
            <person name="Shi L."/>
            <person name="Hou Q."/>
            <person name="Ye Y."/>
            <person name="Xu Y."/>
            <person name="Zhou H."/>
            <person name="Xiong C."/>
            <person name="Li S."/>
            <person name="Yu J."/>
            <person name="Hong S."/>
            <person name="Yu X."/>
            <person name="Zou P."/>
            <person name="Chen C."/>
            <person name="Chang X."/>
            <person name="Wang W."/>
            <person name="Lv Y."/>
            <person name="Sun Y."/>
            <person name="Ma L."/>
            <person name="Shen B."/>
            <person name="Zhu C."/>
        </authorList>
    </citation>
    <scope>NUCLEOTIDE SEQUENCE [LARGE SCALE GENOMIC DNA]</scope>
</reference>
<name>A0A084VPU5_ANOSI</name>
<gene>
    <name evidence="1" type="ORF">ZHAS_00007377</name>
</gene>
<sequence>MHGRKESEPRDATNEMEIPDEMKPVNETCKHSALAAHCVATLHPECILGVMNRTTAASEAPCYLSTREPRPDHSRRLQQQSAAAAAEDEGWLICIAQTVIINYKASRGYANAPRNSPGHSPSHRVMWRDAVPIFVRLDSLGCVRCLADVVRSFVLPGGVVHIPSLYTNSNSSGAGEHFLTKATEARYGAFC</sequence>
<dbReference type="EnsemblMetazoa" id="ASIC007377-RA">
    <property type="protein sequence ID" value="ASIC007377-PA"/>
    <property type="gene ID" value="ASIC007377"/>
</dbReference>
<proteinExistence type="predicted"/>
<reference evidence="2" key="2">
    <citation type="submission" date="2020-05" db="UniProtKB">
        <authorList>
            <consortium name="EnsemblMetazoa"/>
        </authorList>
    </citation>
    <scope>IDENTIFICATION</scope>
</reference>
<dbReference type="EMBL" id="KE524999">
    <property type="protein sequence ID" value="KFB39989.1"/>
    <property type="molecule type" value="Genomic_DNA"/>
</dbReference>
<dbReference type="VEuPathDB" id="VectorBase:ASIC007377"/>
<dbReference type="EMBL" id="ATLV01015034">
    <property type="status" value="NOT_ANNOTATED_CDS"/>
    <property type="molecule type" value="Genomic_DNA"/>
</dbReference>
<accession>A0A084VPU5</accession>
<keyword evidence="3" id="KW-1185">Reference proteome</keyword>
<dbReference type="AlphaFoldDB" id="A0A084VPU5"/>
<protein>
    <submittedName>
        <fullName evidence="1 2">Iron siderophore-binding protein</fullName>
    </submittedName>
</protein>
<evidence type="ECO:0000313" key="1">
    <source>
        <dbReference type="EMBL" id="KFB39989.1"/>
    </source>
</evidence>
<evidence type="ECO:0000313" key="3">
    <source>
        <dbReference type="Proteomes" id="UP000030765"/>
    </source>
</evidence>
<organism evidence="1">
    <name type="scientific">Anopheles sinensis</name>
    <name type="common">Mosquito</name>
    <dbReference type="NCBI Taxonomy" id="74873"/>
    <lineage>
        <taxon>Eukaryota</taxon>
        <taxon>Metazoa</taxon>
        <taxon>Ecdysozoa</taxon>
        <taxon>Arthropoda</taxon>
        <taxon>Hexapoda</taxon>
        <taxon>Insecta</taxon>
        <taxon>Pterygota</taxon>
        <taxon>Neoptera</taxon>
        <taxon>Endopterygota</taxon>
        <taxon>Diptera</taxon>
        <taxon>Nematocera</taxon>
        <taxon>Culicoidea</taxon>
        <taxon>Culicidae</taxon>
        <taxon>Anophelinae</taxon>
        <taxon>Anopheles</taxon>
    </lineage>
</organism>